<sequence>MNGSVQSYDSSHEASNFTSAHFQLPSAYQNSKLYALPAFIDKRLGG</sequence>
<evidence type="ECO:0000313" key="1">
    <source>
        <dbReference type="EMBL" id="JAH92155.1"/>
    </source>
</evidence>
<accession>A0A0E9WRG1</accession>
<organism evidence="1">
    <name type="scientific">Anguilla anguilla</name>
    <name type="common">European freshwater eel</name>
    <name type="synonym">Muraena anguilla</name>
    <dbReference type="NCBI Taxonomy" id="7936"/>
    <lineage>
        <taxon>Eukaryota</taxon>
        <taxon>Metazoa</taxon>
        <taxon>Chordata</taxon>
        <taxon>Craniata</taxon>
        <taxon>Vertebrata</taxon>
        <taxon>Euteleostomi</taxon>
        <taxon>Actinopterygii</taxon>
        <taxon>Neopterygii</taxon>
        <taxon>Teleostei</taxon>
        <taxon>Anguilliformes</taxon>
        <taxon>Anguillidae</taxon>
        <taxon>Anguilla</taxon>
    </lineage>
</organism>
<dbReference type="AlphaFoldDB" id="A0A0E9WRG1"/>
<reference evidence="1" key="1">
    <citation type="submission" date="2014-11" db="EMBL/GenBank/DDBJ databases">
        <authorList>
            <person name="Amaro Gonzalez C."/>
        </authorList>
    </citation>
    <scope>NUCLEOTIDE SEQUENCE</scope>
</reference>
<proteinExistence type="predicted"/>
<reference evidence="1" key="2">
    <citation type="journal article" date="2015" name="Fish Shellfish Immunol.">
        <title>Early steps in the European eel (Anguilla anguilla)-Vibrio vulnificus interaction in the gills: Role of the RtxA13 toxin.</title>
        <authorList>
            <person name="Callol A."/>
            <person name="Pajuelo D."/>
            <person name="Ebbesson L."/>
            <person name="Teles M."/>
            <person name="MacKenzie S."/>
            <person name="Amaro C."/>
        </authorList>
    </citation>
    <scope>NUCLEOTIDE SEQUENCE</scope>
</reference>
<protein>
    <submittedName>
        <fullName evidence="1">Uncharacterized protein</fullName>
    </submittedName>
</protein>
<dbReference type="EMBL" id="GBXM01016422">
    <property type="protein sequence ID" value="JAH92155.1"/>
    <property type="molecule type" value="Transcribed_RNA"/>
</dbReference>
<name>A0A0E9WRG1_ANGAN</name>